<feature type="binding site" evidence="6">
    <location>
        <position position="130"/>
    </location>
    <ligand>
        <name>[4Fe-4S] cluster</name>
        <dbReference type="ChEBI" id="CHEBI:49883"/>
        <note>4Fe-4S-S-AdoMet</note>
    </ligand>
</feature>
<keyword evidence="4 6" id="KW-0408">Iron</keyword>
<dbReference type="Gene3D" id="3.20.20.70">
    <property type="entry name" value="Aldolase class I"/>
    <property type="match status" value="1"/>
</dbReference>
<dbReference type="PANTHER" id="PTHR30352:SF22">
    <property type="entry name" value="PYRUVATE FORMATE-LYASE ACTIVATING ENZYME HOMOLOG"/>
    <property type="match status" value="1"/>
</dbReference>
<dbReference type="PIRSF" id="PIRSF004869">
    <property type="entry name" value="PflX_prd"/>
    <property type="match status" value="1"/>
</dbReference>
<accession>A0A7C4S0S6</accession>
<evidence type="ECO:0000256" key="5">
    <source>
        <dbReference type="ARBA" id="ARBA00023014"/>
    </source>
</evidence>
<keyword evidence="2 6" id="KW-0949">S-adenosyl-L-methionine</keyword>
<name>A0A7C4S0S6_UNCW3</name>
<dbReference type="AlphaFoldDB" id="A0A7C4S0S6"/>
<feature type="binding site" evidence="6">
    <location>
        <position position="134"/>
    </location>
    <ligand>
        <name>[4Fe-4S] cluster</name>
        <dbReference type="ChEBI" id="CHEBI:49883"/>
        <note>4Fe-4S-S-AdoMet</note>
    </ligand>
</feature>
<proteinExistence type="predicted"/>
<feature type="binding site" evidence="6">
    <location>
        <position position="137"/>
    </location>
    <ligand>
        <name>[4Fe-4S] cluster</name>
        <dbReference type="ChEBI" id="CHEBI:49883"/>
        <note>4Fe-4S-S-AdoMet</note>
    </ligand>
</feature>
<evidence type="ECO:0000256" key="4">
    <source>
        <dbReference type="ARBA" id="ARBA00023004"/>
    </source>
</evidence>
<sequence>MGKCKLCNKESIIISQKIGYCVNCLRKNFEEIKEAIKEIHKNLRESFSLPEEVPNFEEGRKCGQCVNDCKILENSYGYCGLIKNERGIKRNEDFGYLDYYYDPLPTNCVASFACNAPKGYYNLAVFFRHCTFNCLYCQNWHFKLAPKNRYSISEMLEKINSRVFCVCYFGGDPTPNIYYIINLSEKILEKQKCRICFETNGSVNLQIFKKIVDIALKSDGIIKVDLKAFSPEVHYTLTGSSNKNTLKNIEYASQFFNKRKEPPLLVVSVLLVPGYVDKCEIEEIVKFLSKLNWEIPISFLAYYPMFYLNDLPKTSKTHAEIAKKIALDYGLKIVNIGNIHLLSNDYFIDF</sequence>
<dbReference type="CDD" id="cd01335">
    <property type="entry name" value="Radical_SAM"/>
    <property type="match status" value="1"/>
</dbReference>
<evidence type="ECO:0000256" key="6">
    <source>
        <dbReference type="PIRSR" id="PIRSR004869-50"/>
    </source>
</evidence>
<feature type="domain" description="Radical SAM core" evidence="7">
    <location>
        <begin position="126"/>
        <end position="288"/>
    </location>
</feature>
<dbReference type="GO" id="GO:0003824">
    <property type="term" value="F:catalytic activity"/>
    <property type="evidence" value="ECO:0007669"/>
    <property type="project" value="InterPro"/>
</dbReference>
<dbReference type="InterPro" id="IPR034457">
    <property type="entry name" value="Organic_radical-activating"/>
</dbReference>
<keyword evidence="1" id="KW-0004">4Fe-4S</keyword>
<comment type="caution">
    <text evidence="8">The sequence shown here is derived from an EMBL/GenBank/DDBJ whole genome shotgun (WGS) entry which is preliminary data.</text>
</comment>
<dbReference type="PANTHER" id="PTHR30352">
    <property type="entry name" value="PYRUVATE FORMATE-LYASE-ACTIVATING ENZYME"/>
    <property type="match status" value="1"/>
</dbReference>
<organism evidence="8">
    <name type="scientific">candidate division WOR-3 bacterium</name>
    <dbReference type="NCBI Taxonomy" id="2052148"/>
    <lineage>
        <taxon>Bacteria</taxon>
        <taxon>Bacteria division WOR-3</taxon>
    </lineage>
</organism>
<dbReference type="InterPro" id="IPR007197">
    <property type="entry name" value="rSAM"/>
</dbReference>
<evidence type="ECO:0000313" key="8">
    <source>
        <dbReference type="EMBL" id="HGU46960.1"/>
    </source>
</evidence>
<evidence type="ECO:0000256" key="1">
    <source>
        <dbReference type="ARBA" id="ARBA00022485"/>
    </source>
</evidence>
<dbReference type="InterPro" id="IPR016431">
    <property type="entry name" value="Pyrv-formate_lyase-activ_prd"/>
</dbReference>
<dbReference type="InterPro" id="IPR013785">
    <property type="entry name" value="Aldolase_TIM"/>
</dbReference>
<comment type="cofactor">
    <cofactor evidence="6">
        <name>[4Fe-4S] cluster</name>
        <dbReference type="ChEBI" id="CHEBI:49883"/>
    </cofactor>
    <text evidence="6">Binds 1 [4Fe-4S] cluster. The cluster is coordinated with 3 cysteines and an exchangeable S-adenosyl-L-methionine.</text>
</comment>
<evidence type="ECO:0000259" key="7">
    <source>
        <dbReference type="Pfam" id="PF04055"/>
    </source>
</evidence>
<keyword evidence="3 6" id="KW-0479">Metal-binding</keyword>
<evidence type="ECO:0000256" key="2">
    <source>
        <dbReference type="ARBA" id="ARBA00022691"/>
    </source>
</evidence>
<dbReference type="SFLD" id="SFLDS00029">
    <property type="entry name" value="Radical_SAM"/>
    <property type="match status" value="1"/>
</dbReference>
<evidence type="ECO:0000256" key="3">
    <source>
        <dbReference type="ARBA" id="ARBA00022723"/>
    </source>
</evidence>
<dbReference type="GO" id="GO:0046872">
    <property type="term" value="F:metal ion binding"/>
    <property type="evidence" value="ECO:0007669"/>
    <property type="project" value="UniProtKB-KW"/>
</dbReference>
<dbReference type="Pfam" id="PF04055">
    <property type="entry name" value="Radical_SAM"/>
    <property type="match status" value="1"/>
</dbReference>
<dbReference type="GO" id="GO:0051539">
    <property type="term" value="F:4 iron, 4 sulfur cluster binding"/>
    <property type="evidence" value="ECO:0007669"/>
    <property type="project" value="UniProtKB-KW"/>
</dbReference>
<keyword evidence="5 6" id="KW-0411">Iron-sulfur</keyword>
<dbReference type="InterPro" id="IPR058240">
    <property type="entry name" value="rSAM_sf"/>
</dbReference>
<gene>
    <name evidence="8" type="ORF">ENT60_00155</name>
</gene>
<protein>
    <submittedName>
        <fullName evidence="8">Radical SAM protein</fullName>
    </submittedName>
</protein>
<dbReference type="EMBL" id="DSZH01000008">
    <property type="protein sequence ID" value="HGU46960.1"/>
    <property type="molecule type" value="Genomic_DNA"/>
</dbReference>
<dbReference type="SUPFAM" id="SSF102114">
    <property type="entry name" value="Radical SAM enzymes"/>
    <property type="match status" value="1"/>
</dbReference>
<reference evidence="8" key="1">
    <citation type="journal article" date="2020" name="mSystems">
        <title>Genome- and Community-Level Interaction Insights into Carbon Utilization and Element Cycling Functions of Hydrothermarchaeota in Hydrothermal Sediment.</title>
        <authorList>
            <person name="Zhou Z."/>
            <person name="Liu Y."/>
            <person name="Xu W."/>
            <person name="Pan J."/>
            <person name="Luo Z.H."/>
            <person name="Li M."/>
        </authorList>
    </citation>
    <scope>NUCLEOTIDE SEQUENCE [LARGE SCALE GENOMIC DNA]</scope>
    <source>
        <strain evidence="8">SpSt-594</strain>
    </source>
</reference>